<feature type="domain" description="HTH gntR-type" evidence="6">
    <location>
        <begin position="3"/>
        <end position="69"/>
    </location>
</feature>
<dbReference type="Gene3D" id="3.90.1150.10">
    <property type="entry name" value="Aspartate Aminotransferase, domain 1"/>
    <property type="match status" value="1"/>
</dbReference>
<evidence type="ECO:0000256" key="1">
    <source>
        <dbReference type="ARBA" id="ARBA00005384"/>
    </source>
</evidence>
<dbReference type="AlphaFoldDB" id="A0A839E8H4"/>
<evidence type="ECO:0000259" key="6">
    <source>
        <dbReference type="PROSITE" id="PS50949"/>
    </source>
</evidence>
<dbReference type="CDD" id="cd07377">
    <property type="entry name" value="WHTH_GntR"/>
    <property type="match status" value="1"/>
</dbReference>
<dbReference type="SUPFAM" id="SSF53383">
    <property type="entry name" value="PLP-dependent transferases"/>
    <property type="match status" value="1"/>
</dbReference>
<evidence type="ECO:0000256" key="4">
    <source>
        <dbReference type="ARBA" id="ARBA00023125"/>
    </source>
</evidence>
<keyword evidence="2" id="KW-0663">Pyridoxal phosphate</keyword>
<dbReference type="InterPro" id="IPR000524">
    <property type="entry name" value="Tscrpt_reg_HTH_GntR"/>
</dbReference>
<comment type="caution">
    <text evidence="7">The sequence shown here is derived from an EMBL/GenBank/DDBJ whole genome shotgun (WGS) entry which is preliminary data.</text>
</comment>
<dbReference type="Gene3D" id="3.40.640.10">
    <property type="entry name" value="Type I PLP-dependent aspartate aminotransferase-like (Major domain)"/>
    <property type="match status" value="1"/>
</dbReference>
<dbReference type="PANTHER" id="PTHR46577">
    <property type="entry name" value="HTH-TYPE TRANSCRIPTIONAL REGULATORY PROTEIN GABR"/>
    <property type="match status" value="1"/>
</dbReference>
<name>A0A839E8H4_9MICO</name>
<dbReference type="Proteomes" id="UP000585905">
    <property type="component" value="Unassembled WGS sequence"/>
</dbReference>
<evidence type="ECO:0000256" key="3">
    <source>
        <dbReference type="ARBA" id="ARBA00023015"/>
    </source>
</evidence>
<dbReference type="InterPro" id="IPR015421">
    <property type="entry name" value="PyrdxlP-dep_Trfase_major"/>
</dbReference>
<dbReference type="Gene3D" id="1.10.10.10">
    <property type="entry name" value="Winged helix-like DNA-binding domain superfamily/Winged helix DNA-binding domain"/>
    <property type="match status" value="1"/>
</dbReference>
<dbReference type="InterPro" id="IPR015424">
    <property type="entry name" value="PyrdxlP-dep_Trfase"/>
</dbReference>
<dbReference type="InterPro" id="IPR015422">
    <property type="entry name" value="PyrdxlP-dep_Trfase_small"/>
</dbReference>
<keyword evidence="3" id="KW-0805">Transcription regulation</keyword>
<dbReference type="InterPro" id="IPR051446">
    <property type="entry name" value="HTH_trans_reg/aminotransferase"/>
</dbReference>
<dbReference type="InterPro" id="IPR036390">
    <property type="entry name" value="WH_DNA-bd_sf"/>
</dbReference>
<dbReference type="GO" id="GO:0003677">
    <property type="term" value="F:DNA binding"/>
    <property type="evidence" value="ECO:0007669"/>
    <property type="project" value="UniProtKB-KW"/>
</dbReference>
<protein>
    <submittedName>
        <fullName evidence="7">DNA-binding transcriptional MocR family regulator</fullName>
    </submittedName>
</protein>
<keyword evidence="4 7" id="KW-0238">DNA-binding</keyword>
<organism evidence="7 8">
    <name type="scientific">Microcella alkalica</name>
    <dbReference type="NCBI Taxonomy" id="355930"/>
    <lineage>
        <taxon>Bacteria</taxon>
        <taxon>Bacillati</taxon>
        <taxon>Actinomycetota</taxon>
        <taxon>Actinomycetes</taxon>
        <taxon>Micrococcales</taxon>
        <taxon>Microbacteriaceae</taxon>
        <taxon>Microcella</taxon>
    </lineage>
</organism>
<dbReference type="InterPro" id="IPR036388">
    <property type="entry name" value="WH-like_DNA-bd_sf"/>
</dbReference>
<reference evidence="7 8" key="1">
    <citation type="submission" date="2020-07" db="EMBL/GenBank/DDBJ databases">
        <title>Sequencing the genomes of 1000 actinobacteria strains.</title>
        <authorList>
            <person name="Klenk H.-P."/>
        </authorList>
    </citation>
    <scope>NUCLEOTIDE SEQUENCE [LARGE SCALE GENOMIC DNA]</scope>
    <source>
        <strain evidence="7 8">DSM 19663</strain>
    </source>
</reference>
<dbReference type="RefSeq" id="WP_182491607.1">
    <property type="nucleotide sequence ID" value="NZ_JACGWX010000007.1"/>
</dbReference>
<gene>
    <name evidence="7" type="ORF">FHX53_002445</name>
</gene>
<dbReference type="EMBL" id="JACGWX010000007">
    <property type="protein sequence ID" value="MBA8848831.1"/>
    <property type="molecule type" value="Genomic_DNA"/>
</dbReference>
<accession>A0A839E8H4</accession>
<dbReference type="SMART" id="SM00345">
    <property type="entry name" value="HTH_GNTR"/>
    <property type="match status" value="1"/>
</dbReference>
<comment type="similarity">
    <text evidence="1">In the C-terminal section; belongs to the class-I pyridoxal-phosphate-dependent aminotransferase family.</text>
</comment>
<dbReference type="GO" id="GO:0003700">
    <property type="term" value="F:DNA-binding transcription factor activity"/>
    <property type="evidence" value="ECO:0007669"/>
    <property type="project" value="InterPro"/>
</dbReference>
<proteinExistence type="inferred from homology"/>
<sequence length="198" mass="20440">MNQDSSQRIVEPLRRWIASATPGARLPSTRALVAEHGASAATVQRALRTLAAEGAVETRPGTGTFVRAARAAPPTDYSWQTAALGAPERSIPSISTALRSRPPESIALHSGYPDDELLPVRLVRSAIARAGRSGAAVDRPPTVGDPDLRAWFAGELAARTIASAAAPRASDVVILPGSQSGLGAIFRGLVGSGGPLLV</sequence>
<evidence type="ECO:0000313" key="7">
    <source>
        <dbReference type="EMBL" id="MBA8848831.1"/>
    </source>
</evidence>
<evidence type="ECO:0000313" key="8">
    <source>
        <dbReference type="Proteomes" id="UP000585905"/>
    </source>
</evidence>
<evidence type="ECO:0000256" key="2">
    <source>
        <dbReference type="ARBA" id="ARBA00022898"/>
    </source>
</evidence>
<dbReference type="PROSITE" id="PS50949">
    <property type="entry name" value="HTH_GNTR"/>
    <property type="match status" value="1"/>
</dbReference>
<dbReference type="Pfam" id="PF00392">
    <property type="entry name" value="GntR"/>
    <property type="match status" value="1"/>
</dbReference>
<keyword evidence="5" id="KW-0804">Transcription</keyword>
<dbReference type="SUPFAM" id="SSF46785">
    <property type="entry name" value="Winged helix' DNA-binding domain"/>
    <property type="match status" value="1"/>
</dbReference>
<keyword evidence="8" id="KW-1185">Reference proteome</keyword>
<feature type="non-terminal residue" evidence="7">
    <location>
        <position position="198"/>
    </location>
</feature>
<dbReference type="PANTHER" id="PTHR46577:SF1">
    <property type="entry name" value="HTH-TYPE TRANSCRIPTIONAL REGULATORY PROTEIN GABR"/>
    <property type="match status" value="1"/>
</dbReference>
<evidence type="ECO:0000256" key="5">
    <source>
        <dbReference type="ARBA" id="ARBA00023163"/>
    </source>
</evidence>